<dbReference type="InParanoid" id="A0A1Y5RIL1"/>
<dbReference type="InterPro" id="IPR037185">
    <property type="entry name" value="EmrE-like"/>
</dbReference>
<dbReference type="InterPro" id="IPR004626">
    <property type="entry name" value="RarD"/>
</dbReference>
<dbReference type="Pfam" id="PF00892">
    <property type="entry name" value="EamA"/>
    <property type="match status" value="1"/>
</dbReference>
<evidence type="ECO:0000256" key="4">
    <source>
        <dbReference type="ARBA" id="ARBA00022475"/>
    </source>
</evidence>
<keyword evidence="11" id="KW-1185">Reference proteome</keyword>
<protein>
    <submittedName>
        <fullName evidence="10">EamA-like transporter family protein</fullName>
    </submittedName>
</protein>
<keyword evidence="4" id="KW-1003">Cell membrane</keyword>
<sequence>MDTTNGGTVPRGLRDPGVTGVVSILGAFVIWGMSPIYFRLLDAVSPIEIVAHRVVWVLIFIAGLLTVTRGWAEFRAAFRDRQVLAALLASTVLITVNWLTYVWAIAHDQLLQSSLGYYINPLVSVILGVLFLGERLNRVQMLAVGLAAAAVLILAWEGDGVPWIALVLAVSFGFYGLVRKTVRVESTVGLGVETLLILPVALGYLIWIGLAGEGSFRAIDLGTDLLLIGLGLITAAPLLFFTIGARRLPLITVGLIQYVSPTLQAVIAIFLWNEPFTHVDGIAFALIWTALALYSGDGLRRRRRRLPAPAATGQ</sequence>
<dbReference type="PANTHER" id="PTHR22911:SF137">
    <property type="entry name" value="SOLUTE CARRIER FAMILY 35 MEMBER G2-RELATED"/>
    <property type="match status" value="1"/>
</dbReference>
<dbReference type="Proteomes" id="UP000193200">
    <property type="component" value="Unassembled WGS sequence"/>
</dbReference>
<evidence type="ECO:0000313" key="11">
    <source>
        <dbReference type="Proteomes" id="UP000193200"/>
    </source>
</evidence>
<evidence type="ECO:0000256" key="2">
    <source>
        <dbReference type="ARBA" id="ARBA00007362"/>
    </source>
</evidence>
<dbReference type="RefSeq" id="WP_217807740.1">
    <property type="nucleotide sequence ID" value="NZ_FWFR01000001.1"/>
</dbReference>
<dbReference type="SUPFAM" id="SSF103481">
    <property type="entry name" value="Multidrug resistance efflux transporter EmrE"/>
    <property type="match status" value="2"/>
</dbReference>
<keyword evidence="7 8" id="KW-0472">Membrane</keyword>
<dbReference type="NCBIfam" id="TIGR00688">
    <property type="entry name" value="rarD"/>
    <property type="match status" value="1"/>
</dbReference>
<dbReference type="GO" id="GO:0005886">
    <property type="term" value="C:plasma membrane"/>
    <property type="evidence" value="ECO:0007669"/>
    <property type="project" value="UniProtKB-SubCell"/>
</dbReference>
<feature type="transmembrane region" description="Helical" evidence="8">
    <location>
        <begin position="115"/>
        <end position="132"/>
    </location>
</feature>
<dbReference type="FunCoup" id="A0A1Y5RIL1">
    <property type="interactions" value="118"/>
</dbReference>
<keyword evidence="5 8" id="KW-0812">Transmembrane</keyword>
<evidence type="ECO:0000256" key="5">
    <source>
        <dbReference type="ARBA" id="ARBA00022692"/>
    </source>
</evidence>
<dbReference type="AlphaFoldDB" id="A0A1Y5RIL1"/>
<feature type="transmembrane region" description="Helical" evidence="8">
    <location>
        <begin position="250"/>
        <end position="272"/>
    </location>
</feature>
<gene>
    <name evidence="10" type="ORF">OCH7691_00372</name>
</gene>
<evidence type="ECO:0000313" key="10">
    <source>
        <dbReference type="EMBL" id="SLN18117.1"/>
    </source>
</evidence>
<organism evidence="10 11">
    <name type="scientific">Oceanibacterium hippocampi</name>
    <dbReference type="NCBI Taxonomy" id="745714"/>
    <lineage>
        <taxon>Bacteria</taxon>
        <taxon>Pseudomonadati</taxon>
        <taxon>Pseudomonadota</taxon>
        <taxon>Alphaproteobacteria</taxon>
        <taxon>Sneathiellales</taxon>
        <taxon>Sneathiellaceae</taxon>
        <taxon>Oceanibacterium</taxon>
    </lineage>
</organism>
<evidence type="ECO:0000256" key="7">
    <source>
        <dbReference type="ARBA" id="ARBA00023136"/>
    </source>
</evidence>
<feature type="transmembrane region" description="Helical" evidence="8">
    <location>
        <begin position="190"/>
        <end position="210"/>
    </location>
</feature>
<keyword evidence="6 8" id="KW-1133">Transmembrane helix</keyword>
<feature type="transmembrane region" description="Helical" evidence="8">
    <location>
        <begin position="83"/>
        <end position="103"/>
    </location>
</feature>
<evidence type="ECO:0000256" key="8">
    <source>
        <dbReference type="SAM" id="Phobius"/>
    </source>
</evidence>
<evidence type="ECO:0000256" key="3">
    <source>
        <dbReference type="ARBA" id="ARBA00022448"/>
    </source>
</evidence>
<name>A0A1Y5RIL1_9PROT</name>
<feature type="domain" description="EamA" evidence="9">
    <location>
        <begin position="19"/>
        <end position="155"/>
    </location>
</feature>
<feature type="transmembrane region" description="Helical" evidence="8">
    <location>
        <begin position="225"/>
        <end position="243"/>
    </location>
</feature>
<keyword evidence="3" id="KW-0813">Transport</keyword>
<dbReference type="EMBL" id="FWFR01000001">
    <property type="protein sequence ID" value="SLN18117.1"/>
    <property type="molecule type" value="Genomic_DNA"/>
</dbReference>
<feature type="transmembrane region" description="Helical" evidence="8">
    <location>
        <begin position="278"/>
        <end position="296"/>
    </location>
</feature>
<evidence type="ECO:0000256" key="1">
    <source>
        <dbReference type="ARBA" id="ARBA00004651"/>
    </source>
</evidence>
<reference evidence="10 11" key="1">
    <citation type="submission" date="2017-03" db="EMBL/GenBank/DDBJ databases">
        <authorList>
            <person name="Afonso C.L."/>
            <person name="Miller P.J."/>
            <person name="Scott M.A."/>
            <person name="Spackman E."/>
            <person name="Goraichik I."/>
            <person name="Dimitrov K.M."/>
            <person name="Suarez D.L."/>
            <person name="Swayne D.E."/>
        </authorList>
    </citation>
    <scope>NUCLEOTIDE SEQUENCE [LARGE SCALE GENOMIC DNA]</scope>
    <source>
        <strain evidence="10 11">CECT 7691</strain>
    </source>
</reference>
<feature type="transmembrane region" description="Helical" evidence="8">
    <location>
        <begin position="18"/>
        <end position="38"/>
    </location>
</feature>
<feature type="transmembrane region" description="Helical" evidence="8">
    <location>
        <begin position="139"/>
        <end position="156"/>
    </location>
</feature>
<evidence type="ECO:0000259" key="9">
    <source>
        <dbReference type="Pfam" id="PF00892"/>
    </source>
</evidence>
<comment type="subcellular location">
    <subcellularLocation>
        <location evidence="1">Cell membrane</location>
        <topology evidence="1">Multi-pass membrane protein</topology>
    </subcellularLocation>
</comment>
<accession>A0A1Y5RIL1</accession>
<comment type="similarity">
    <text evidence="2">Belongs to the EamA transporter family.</text>
</comment>
<dbReference type="PANTHER" id="PTHR22911">
    <property type="entry name" value="ACYL-MALONYL CONDENSING ENZYME-RELATED"/>
    <property type="match status" value="1"/>
</dbReference>
<evidence type="ECO:0000256" key="6">
    <source>
        <dbReference type="ARBA" id="ARBA00022989"/>
    </source>
</evidence>
<feature type="transmembrane region" description="Helical" evidence="8">
    <location>
        <begin position="162"/>
        <end position="178"/>
    </location>
</feature>
<dbReference type="InterPro" id="IPR000620">
    <property type="entry name" value="EamA_dom"/>
</dbReference>
<feature type="transmembrane region" description="Helical" evidence="8">
    <location>
        <begin position="50"/>
        <end position="71"/>
    </location>
</feature>
<proteinExistence type="inferred from homology"/>